<keyword evidence="4 6" id="KW-0472">Membrane</keyword>
<dbReference type="AlphaFoldDB" id="A0AAD5U011"/>
<dbReference type="PANTHER" id="PTHR35371:SF1">
    <property type="entry name" value="BLR7753 PROTEIN"/>
    <property type="match status" value="1"/>
</dbReference>
<evidence type="ECO:0000256" key="2">
    <source>
        <dbReference type="ARBA" id="ARBA00022692"/>
    </source>
</evidence>
<feature type="transmembrane region" description="Helical" evidence="6">
    <location>
        <begin position="53"/>
        <end position="82"/>
    </location>
</feature>
<keyword evidence="8" id="KW-1185">Reference proteome</keyword>
<dbReference type="GO" id="GO:0016020">
    <property type="term" value="C:membrane"/>
    <property type="evidence" value="ECO:0007669"/>
    <property type="project" value="UniProtKB-SubCell"/>
</dbReference>
<feature type="transmembrane region" description="Helical" evidence="6">
    <location>
        <begin position="110"/>
        <end position="131"/>
    </location>
</feature>
<dbReference type="InterPro" id="IPR001129">
    <property type="entry name" value="Membr-assoc_MAPEG"/>
</dbReference>
<gene>
    <name evidence="7" type="ORF">HK099_004637</name>
</gene>
<dbReference type="PANTHER" id="PTHR35371">
    <property type="entry name" value="INNER MEMBRANE PROTEIN"/>
    <property type="match status" value="1"/>
</dbReference>
<dbReference type="EMBL" id="JADGJW010000333">
    <property type="protein sequence ID" value="KAJ3219593.1"/>
    <property type="molecule type" value="Genomic_DNA"/>
</dbReference>
<evidence type="ECO:0000313" key="8">
    <source>
        <dbReference type="Proteomes" id="UP001211065"/>
    </source>
</evidence>
<evidence type="ECO:0000256" key="5">
    <source>
        <dbReference type="SAM" id="MobiDB-lite"/>
    </source>
</evidence>
<proteinExistence type="predicted"/>
<accession>A0AAD5U011</accession>
<protein>
    <submittedName>
        <fullName evidence="7">Uncharacterized protein</fullName>
    </submittedName>
</protein>
<evidence type="ECO:0000256" key="1">
    <source>
        <dbReference type="ARBA" id="ARBA00004370"/>
    </source>
</evidence>
<evidence type="ECO:0000256" key="3">
    <source>
        <dbReference type="ARBA" id="ARBA00022989"/>
    </source>
</evidence>
<sequence length="268" mass="30645">MGKKNHSRSTTPVPQKSTPETATVKANPTPSAYYDAFKYINGMFRLSRFCVCLILRIIVGYAMFLVYPAFYTAATFLVAFIYQRKWTFEFVLPFFKSFVDSKDEISFEKLPFLILGILFFNTYWLSGWFSLTSQAFHSIGLDNNNPRENRAKLTGLAARLLATHQNCVESSSLILAAVVIPCLAKLDLSVHLNFLLMVLVARILFSVFYALNISPLRSLCYGVSNNACLLLLFFSVHPKFLEFFENYVVKVVVFYVDELPLLVERLRK</sequence>
<keyword evidence="3 6" id="KW-1133">Transmembrane helix</keyword>
<dbReference type="SUPFAM" id="SSF161084">
    <property type="entry name" value="MAPEG domain-like"/>
    <property type="match status" value="1"/>
</dbReference>
<keyword evidence="2 6" id="KW-0812">Transmembrane</keyword>
<evidence type="ECO:0000256" key="6">
    <source>
        <dbReference type="SAM" id="Phobius"/>
    </source>
</evidence>
<dbReference type="Proteomes" id="UP001211065">
    <property type="component" value="Unassembled WGS sequence"/>
</dbReference>
<dbReference type="Gene3D" id="1.20.120.550">
    <property type="entry name" value="Membrane associated eicosanoid/glutathione metabolism-like domain"/>
    <property type="match status" value="1"/>
</dbReference>
<feature type="compositionally biased region" description="Polar residues" evidence="5">
    <location>
        <begin position="8"/>
        <end position="24"/>
    </location>
</feature>
<dbReference type="Pfam" id="PF01124">
    <property type="entry name" value="MAPEG"/>
    <property type="match status" value="1"/>
</dbReference>
<comment type="subcellular location">
    <subcellularLocation>
        <location evidence="1">Membrane</location>
    </subcellularLocation>
</comment>
<dbReference type="InterPro" id="IPR023352">
    <property type="entry name" value="MAPEG-like_dom_sf"/>
</dbReference>
<feature type="transmembrane region" description="Helical" evidence="6">
    <location>
        <begin position="192"/>
        <end position="211"/>
    </location>
</feature>
<evidence type="ECO:0000256" key="4">
    <source>
        <dbReference type="ARBA" id="ARBA00023136"/>
    </source>
</evidence>
<comment type="caution">
    <text evidence="7">The sequence shown here is derived from an EMBL/GenBank/DDBJ whole genome shotgun (WGS) entry which is preliminary data.</text>
</comment>
<name>A0AAD5U011_9FUNG</name>
<reference evidence="7" key="1">
    <citation type="submission" date="2020-05" db="EMBL/GenBank/DDBJ databases">
        <title>Phylogenomic resolution of chytrid fungi.</title>
        <authorList>
            <person name="Stajich J.E."/>
            <person name="Amses K."/>
            <person name="Simmons R."/>
            <person name="Seto K."/>
            <person name="Myers J."/>
            <person name="Bonds A."/>
            <person name="Quandt C.A."/>
            <person name="Barry K."/>
            <person name="Liu P."/>
            <person name="Grigoriev I."/>
            <person name="Longcore J.E."/>
            <person name="James T.Y."/>
        </authorList>
    </citation>
    <scope>NUCLEOTIDE SEQUENCE</scope>
    <source>
        <strain evidence="7">JEL0476</strain>
    </source>
</reference>
<evidence type="ECO:0000313" key="7">
    <source>
        <dbReference type="EMBL" id="KAJ3219593.1"/>
    </source>
</evidence>
<organism evidence="7 8">
    <name type="scientific">Clydaea vesicula</name>
    <dbReference type="NCBI Taxonomy" id="447962"/>
    <lineage>
        <taxon>Eukaryota</taxon>
        <taxon>Fungi</taxon>
        <taxon>Fungi incertae sedis</taxon>
        <taxon>Chytridiomycota</taxon>
        <taxon>Chytridiomycota incertae sedis</taxon>
        <taxon>Chytridiomycetes</taxon>
        <taxon>Lobulomycetales</taxon>
        <taxon>Lobulomycetaceae</taxon>
        <taxon>Clydaea</taxon>
    </lineage>
</organism>
<feature type="region of interest" description="Disordered" evidence="5">
    <location>
        <begin position="1"/>
        <end position="24"/>
    </location>
</feature>